<reference evidence="2" key="1">
    <citation type="journal article" date="2024" name="Front. Bioeng. Biotechnol.">
        <title>Genome-scale model development and genomic sequencing of the oleaginous clade Lipomyces.</title>
        <authorList>
            <person name="Czajka J.J."/>
            <person name="Han Y."/>
            <person name="Kim J."/>
            <person name="Mondo S.J."/>
            <person name="Hofstad B.A."/>
            <person name="Robles A."/>
            <person name="Haridas S."/>
            <person name="Riley R."/>
            <person name="LaButti K."/>
            <person name="Pangilinan J."/>
            <person name="Andreopoulos W."/>
            <person name="Lipzen A."/>
            <person name="Yan J."/>
            <person name="Wang M."/>
            <person name="Ng V."/>
            <person name="Grigoriev I.V."/>
            <person name="Spatafora J.W."/>
            <person name="Magnuson J.K."/>
            <person name="Baker S.E."/>
            <person name="Pomraning K.R."/>
        </authorList>
    </citation>
    <scope>NUCLEOTIDE SEQUENCE [LARGE SCALE GENOMIC DNA]</scope>
    <source>
        <strain evidence="2">CBS 10300</strain>
    </source>
</reference>
<dbReference type="EMBL" id="MU970044">
    <property type="protein sequence ID" value="KAK9324974.1"/>
    <property type="molecule type" value="Genomic_DNA"/>
</dbReference>
<gene>
    <name evidence="1" type="ORF">V1517DRAFT_315646</name>
</gene>
<accession>A0ACC3TUX2</accession>
<dbReference type="Proteomes" id="UP001489719">
    <property type="component" value="Unassembled WGS sequence"/>
</dbReference>
<evidence type="ECO:0000313" key="2">
    <source>
        <dbReference type="Proteomes" id="UP001489719"/>
    </source>
</evidence>
<sequence>MADSPEYADSPDSSSSSSSSSRRRSESLETSPSPTGSSRKRRESLSLPLPPGALPPRKRAKTAIEKEQRRVERILRNRQAAQSSREKKRKQLEELEVINSQLLSENKLAQERIAHVETDNKALKGRLDELGSQLQAMKSYMEGLKDFKFNAEVFMGTSDPQPSVKQESVAESSVTELPEPSPRGLETDDAVALDFRIEDDASKILSLHTSQSPSGSPTLSPYSADPSSPHFLSHDDTLDLLSELPSPLDARNSVAFKTMHHPAAVMSLDLQRLLKFPHILGPWMARLVTTMVLSVMMVSVVYCSTWQQLLFYSSTQSLLIATVSPSSHPSRKRIAKTTTLFSTRNILTSRLIGTQSLTHLLSSTNQSNRNRQVLQRIRRLGQLLRSRRNQHPESQQQRSRIGKNTRSTYQLSSSRSSRSRHMALAGTTTAVATGLESQWESLRSNNSSFLFSQLLMMRLCDLSSNSSNDLSLGDLRDLRRLSSIVQSADVSVARNMDRLQSRNSNGYNWDMGSNVSRKYCDNGFGV</sequence>
<comment type="caution">
    <text evidence="1">The sequence shown here is derived from an EMBL/GenBank/DDBJ whole genome shotgun (WGS) entry which is preliminary data.</text>
</comment>
<proteinExistence type="predicted"/>
<organism evidence="1 2">
    <name type="scientific">Lipomyces orientalis</name>
    <dbReference type="NCBI Taxonomy" id="1233043"/>
    <lineage>
        <taxon>Eukaryota</taxon>
        <taxon>Fungi</taxon>
        <taxon>Dikarya</taxon>
        <taxon>Ascomycota</taxon>
        <taxon>Saccharomycotina</taxon>
        <taxon>Lipomycetes</taxon>
        <taxon>Lipomycetales</taxon>
        <taxon>Lipomycetaceae</taxon>
        <taxon>Lipomyces</taxon>
    </lineage>
</organism>
<protein>
    <submittedName>
        <fullName evidence="1">Uncharacterized protein</fullName>
    </submittedName>
</protein>
<keyword evidence="2" id="KW-1185">Reference proteome</keyword>
<evidence type="ECO:0000313" key="1">
    <source>
        <dbReference type="EMBL" id="KAK9324974.1"/>
    </source>
</evidence>
<name>A0ACC3TUX2_9ASCO</name>